<evidence type="ECO:0000313" key="2">
    <source>
        <dbReference type="EMBL" id="RDL40737.1"/>
    </source>
</evidence>
<keyword evidence="1" id="KW-0812">Transmembrane</keyword>
<feature type="transmembrane region" description="Helical" evidence="1">
    <location>
        <begin position="230"/>
        <end position="250"/>
    </location>
</feature>
<dbReference type="AlphaFoldDB" id="A0A370TYY0"/>
<accession>A0A370TYY0</accession>
<dbReference type="EMBL" id="NPIC01000001">
    <property type="protein sequence ID" value="RDL40737.1"/>
    <property type="molecule type" value="Genomic_DNA"/>
</dbReference>
<sequence length="353" mass="37811">MSSRSIKEKSSDPDPALAVIRRVDRDGAPRRNGISRLPQLLKLPLLMVLSLNLSAVLYSLSAMYLDTDMDFAVISRSMESEDWWDGLAMAGTLVGWRMFEVALAWFEGYDSYDVAALTLLSHAPPMYLLGTFYGVRPATVLSALIIDVLTMSIPLRLLRLPSPMHSAFASATSSGTDAVPNTDILTDSSIQTLTTVLAASIYGTVLYCAYAFGLPVYLVTYFSDIPSVEAAHASVPITLIPLVLPLGYAAKTFIFTPAAASAPSAADAKNSAFNPATATLGETFWYNVWGYQTRTKTVIRRTATLMLVSGVNTLLRTWMPIAGVEVAGAAAYSTVWVVAALTTGAALGLVCAV</sequence>
<feature type="transmembrane region" description="Helical" evidence="1">
    <location>
        <begin position="45"/>
        <end position="65"/>
    </location>
</feature>
<feature type="transmembrane region" description="Helical" evidence="1">
    <location>
        <begin position="329"/>
        <end position="352"/>
    </location>
</feature>
<dbReference type="GeneID" id="43593565"/>
<comment type="caution">
    <text evidence="2">The sequence shown here is derived from an EMBL/GenBank/DDBJ whole genome shotgun (WGS) entry which is preliminary data.</text>
</comment>
<protein>
    <submittedName>
        <fullName evidence="2">Uncharacterized protein</fullName>
    </submittedName>
</protein>
<feature type="transmembrane region" description="Helical" evidence="1">
    <location>
        <begin position="303"/>
        <end position="323"/>
    </location>
</feature>
<organism evidence="2 3">
    <name type="scientific">Venustampulla echinocandica</name>
    <dbReference type="NCBI Taxonomy" id="2656787"/>
    <lineage>
        <taxon>Eukaryota</taxon>
        <taxon>Fungi</taxon>
        <taxon>Dikarya</taxon>
        <taxon>Ascomycota</taxon>
        <taxon>Pezizomycotina</taxon>
        <taxon>Leotiomycetes</taxon>
        <taxon>Helotiales</taxon>
        <taxon>Pleuroascaceae</taxon>
        <taxon>Venustampulla</taxon>
    </lineage>
</organism>
<evidence type="ECO:0000313" key="3">
    <source>
        <dbReference type="Proteomes" id="UP000254866"/>
    </source>
</evidence>
<evidence type="ECO:0000256" key="1">
    <source>
        <dbReference type="SAM" id="Phobius"/>
    </source>
</evidence>
<proteinExistence type="predicted"/>
<keyword evidence="3" id="KW-1185">Reference proteome</keyword>
<dbReference type="RefSeq" id="XP_031873393.1">
    <property type="nucleotide sequence ID" value="XM_032009339.1"/>
</dbReference>
<name>A0A370TYY0_9HELO</name>
<reference evidence="2 3" key="1">
    <citation type="journal article" date="2018" name="IMA Fungus">
        <title>IMA Genome-F 9: Draft genome sequence of Annulohypoxylon stygium, Aspergillus mulundensis, Berkeleyomyces basicola (syn. Thielaviopsis basicola), Ceratocystis smalleyi, two Cercospora beticola strains, Coleophoma cylindrospora, Fusarium fracticaudum, Phialophora cf. hyalina, and Morchella septimelata.</title>
        <authorList>
            <person name="Wingfield B.D."/>
            <person name="Bills G.F."/>
            <person name="Dong Y."/>
            <person name="Huang W."/>
            <person name="Nel W.J."/>
            <person name="Swalarsk-Parry B.S."/>
            <person name="Vaghefi N."/>
            <person name="Wilken P.M."/>
            <person name="An Z."/>
            <person name="de Beer Z.W."/>
            <person name="De Vos L."/>
            <person name="Chen L."/>
            <person name="Duong T.A."/>
            <person name="Gao Y."/>
            <person name="Hammerbacher A."/>
            <person name="Kikkert J.R."/>
            <person name="Li Y."/>
            <person name="Li H."/>
            <person name="Li K."/>
            <person name="Li Q."/>
            <person name="Liu X."/>
            <person name="Ma X."/>
            <person name="Naidoo K."/>
            <person name="Pethybridge S.J."/>
            <person name="Sun J."/>
            <person name="Steenkamp E.T."/>
            <person name="van der Nest M.A."/>
            <person name="van Wyk S."/>
            <person name="Wingfield M.J."/>
            <person name="Xiong C."/>
            <person name="Yue Q."/>
            <person name="Zhang X."/>
        </authorList>
    </citation>
    <scope>NUCLEOTIDE SEQUENCE [LARGE SCALE GENOMIC DNA]</scope>
    <source>
        <strain evidence="2 3">BP 5553</strain>
    </source>
</reference>
<gene>
    <name evidence="2" type="ORF">BP5553_00716</name>
</gene>
<dbReference type="Proteomes" id="UP000254866">
    <property type="component" value="Unassembled WGS sequence"/>
</dbReference>
<keyword evidence="1" id="KW-0472">Membrane</keyword>
<feature type="transmembrane region" description="Helical" evidence="1">
    <location>
        <begin position="126"/>
        <end position="149"/>
    </location>
</feature>
<feature type="transmembrane region" description="Helical" evidence="1">
    <location>
        <begin position="196"/>
        <end position="218"/>
    </location>
</feature>
<dbReference type="OrthoDB" id="5394254at2759"/>
<keyword evidence="1" id="KW-1133">Transmembrane helix</keyword>